<reference evidence="3 4" key="1">
    <citation type="journal article" date="2010" name="Genome Biol. Evol.">
        <title>The sequence of a 1.8-mb bacterial linear plasmid reveals a rich evolutionary reservoir of secondary metabolic pathways.</title>
        <authorList>
            <person name="Medema M.H."/>
            <person name="Trefzer A."/>
            <person name="Kovalchuk A."/>
            <person name="van den Berg M."/>
            <person name="Mueller U."/>
            <person name="Heijne W."/>
            <person name="Wu L."/>
            <person name="Alam M.T."/>
            <person name="Ronning C.M."/>
            <person name="Nierman W.C."/>
            <person name="Bovenberg R.A.L."/>
            <person name="Breitling R."/>
            <person name="Takano E."/>
        </authorList>
    </citation>
    <scope>NUCLEOTIDE SEQUENCE [LARGE SCALE GENOMIC DNA]</scope>
    <source>
        <strain evidence="4">ATCC 27064 / DSM 738 / JCM 4710 / NBRC 13307 / NCIMB 12785 / NRRL 3585 / VKM Ac-602</strain>
        <plasmid evidence="3">pSCL4</plasmid>
    </source>
</reference>
<gene>
    <name evidence="3" type="ORF">SCLAV_p1200</name>
</gene>
<geneLocation type="plasmid" evidence="3 4">
    <name>pSCL4</name>
</geneLocation>
<feature type="compositionally biased region" description="Gly residues" evidence="1">
    <location>
        <begin position="289"/>
        <end position="315"/>
    </location>
</feature>
<dbReference type="AlphaFoldDB" id="D5SL93"/>
<name>D5SL93_STRCL</name>
<dbReference type="EMBL" id="CM000914">
    <property type="protein sequence ID" value="EFG04686.2"/>
    <property type="molecule type" value="Genomic_DNA"/>
</dbReference>
<dbReference type="KEGG" id="sclf:BB341_30075"/>
<evidence type="ECO:0000313" key="3">
    <source>
        <dbReference type="EMBL" id="EFG04686.2"/>
    </source>
</evidence>
<dbReference type="GeneID" id="93734277"/>
<dbReference type="InterPro" id="IPR036365">
    <property type="entry name" value="PGBD-like_sf"/>
</dbReference>
<organism evidence="3 4">
    <name type="scientific">Streptomyces clavuligerus</name>
    <dbReference type="NCBI Taxonomy" id="1901"/>
    <lineage>
        <taxon>Bacteria</taxon>
        <taxon>Bacillati</taxon>
        <taxon>Actinomycetota</taxon>
        <taxon>Actinomycetes</taxon>
        <taxon>Kitasatosporales</taxon>
        <taxon>Streptomycetaceae</taxon>
        <taxon>Streptomyces</taxon>
    </lineage>
</organism>
<keyword evidence="2" id="KW-1133">Transmembrane helix</keyword>
<sequence>MTLWTSLDPPARTVEPGGHATARLRLRNTGDTVEEYRISLVGAPAGWARAEPDVLRLYPGTEGTAEISFAPPRTSDAPAGPAPYGIRVEPRDQPELRTVVEGQVTVTPFAQIKAELLPPNLIGRFRGRARIAVDNLGNTPLTASLTVRDESNGLTFDLQPGAVQIGPGRAAFADLVVRPQEIRWTGTAQEHRLTLSVRRSGDEHGQDLNGVFDQRPVLPPWLVVVGGLLVAACVAFVAIWLAFTPTFGSSAGETRAAGRQPLPQGEKNALPPAPDAPPGEPLKERPSGSDGGSDPGPGPGSGPDRGAPAGGGDPGAGSPDRGGAPAGPDRRPAAGGDKGPSTPDRRPAPRTTKPQPAKPRPTPPRPAPVGPPWRKGYQSDDIVLFAQHRLSTLGSRNPCNLAKNFTPGVIDDRTDRSLRCYQRAVMEHPKLTRQLTRTDPYGTLGRATLASMWTQSIKPSDVTLGSENIEVTKLNAALWWATQAEISDGDLHRDRAYARLGIAYFSGKGRAVTPFNKSVEHMVRVYQQRVGLKATGQVNWDTLFALLGGSVHRPGVPGR</sequence>
<dbReference type="OrthoDB" id="3444343at2"/>
<dbReference type="RefSeq" id="WP_003963535.1">
    <property type="nucleotide sequence ID" value="NZ_CM000914.1"/>
</dbReference>
<feature type="compositionally biased region" description="Pro residues" evidence="1">
    <location>
        <begin position="271"/>
        <end position="280"/>
    </location>
</feature>
<dbReference type="SUPFAM" id="SSF47090">
    <property type="entry name" value="PGBD-like"/>
    <property type="match status" value="1"/>
</dbReference>
<dbReference type="Proteomes" id="UP000002357">
    <property type="component" value="Plasmid pSCL4"/>
</dbReference>
<evidence type="ECO:0000313" key="4">
    <source>
        <dbReference type="Proteomes" id="UP000002357"/>
    </source>
</evidence>
<dbReference type="eggNOG" id="COG1470">
    <property type="taxonomic scope" value="Bacteria"/>
</dbReference>
<protein>
    <submittedName>
        <fullName evidence="3">Hydrolytic protein</fullName>
    </submittedName>
</protein>
<feature type="region of interest" description="Disordered" evidence="1">
    <location>
        <begin position="248"/>
        <end position="375"/>
    </location>
</feature>
<keyword evidence="3" id="KW-0614">Plasmid</keyword>
<feature type="compositionally biased region" description="Low complexity" evidence="1">
    <location>
        <begin position="316"/>
        <end position="327"/>
    </location>
</feature>
<evidence type="ECO:0000256" key="1">
    <source>
        <dbReference type="SAM" id="MobiDB-lite"/>
    </source>
</evidence>
<evidence type="ECO:0000256" key="2">
    <source>
        <dbReference type="SAM" id="Phobius"/>
    </source>
</evidence>
<keyword evidence="4" id="KW-1185">Reference proteome</keyword>
<keyword evidence="2" id="KW-0812">Transmembrane</keyword>
<feature type="transmembrane region" description="Helical" evidence="2">
    <location>
        <begin position="221"/>
        <end position="243"/>
    </location>
</feature>
<proteinExistence type="predicted"/>
<keyword evidence="2" id="KW-0472">Membrane</keyword>
<accession>D5SL93</accession>
<feature type="compositionally biased region" description="Pro residues" evidence="1">
    <location>
        <begin position="356"/>
        <end position="371"/>
    </location>
</feature>